<sequence>MGKAKKEFISDEEEYDHGNGSHKHSGVGTGNGPRHFWTEEELEQIRLWRELNKDWEEIAQEFPGTTVNSIKLQHRKAVANAGAVAEWTPEDMDLLVKAYKENRKEFYLKVAAATGRGWLTCEDKIVELGKEVTKGYRA</sequence>
<dbReference type="InterPro" id="IPR009057">
    <property type="entry name" value="Homeodomain-like_sf"/>
</dbReference>
<dbReference type="Proteomes" id="UP000033140">
    <property type="component" value="Unassembled WGS sequence"/>
</dbReference>
<reference evidence="3 4" key="3">
    <citation type="journal article" date="2015" name="Genome Announc.">
        <title>Draft Genome Sequence of the Archiascomycetous Yeast Saitoella complicata.</title>
        <authorList>
            <person name="Yamauchi K."/>
            <person name="Kondo S."/>
            <person name="Hamamoto M."/>
            <person name="Takahashi Y."/>
            <person name="Ogura Y."/>
            <person name="Hayashi T."/>
            <person name="Nishida H."/>
        </authorList>
    </citation>
    <scope>NUCLEOTIDE SEQUENCE [LARGE SCALE GENOMIC DNA]</scope>
    <source>
        <strain evidence="3 4">NRRL Y-17804</strain>
    </source>
</reference>
<feature type="region of interest" description="Disordered" evidence="1">
    <location>
        <begin position="1"/>
        <end position="34"/>
    </location>
</feature>
<accession>A0A0E9NNN5</accession>
<proteinExistence type="predicted"/>
<dbReference type="OrthoDB" id="2143914at2759"/>
<dbReference type="AlphaFoldDB" id="A0A0E9NNN5"/>
<keyword evidence="4" id="KW-1185">Reference proteome</keyword>
<protein>
    <recommendedName>
        <fullName evidence="2">Myb-like domain-containing protein</fullName>
    </recommendedName>
</protein>
<evidence type="ECO:0000313" key="4">
    <source>
        <dbReference type="Proteomes" id="UP000033140"/>
    </source>
</evidence>
<evidence type="ECO:0000313" key="3">
    <source>
        <dbReference type="EMBL" id="GAO51408.1"/>
    </source>
</evidence>
<feature type="domain" description="Myb-like" evidence="2">
    <location>
        <begin position="33"/>
        <end position="80"/>
    </location>
</feature>
<gene>
    <name evidence="3" type="ORF">G7K_5510-t1</name>
</gene>
<comment type="caution">
    <text evidence="3">The sequence shown here is derived from an EMBL/GenBank/DDBJ whole genome shotgun (WGS) entry which is preliminary data.</text>
</comment>
<name>A0A0E9NNN5_SAICN</name>
<reference evidence="3 4" key="1">
    <citation type="journal article" date="2011" name="J. Gen. Appl. Microbiol.">
        <title>Draft genome sequencing of the enigmatic yeast Saitoella complicata.</title>
        <authorList>
            <person name="Nishida H."/>
            <person name="Hamamoto M."/>
            <person name="Sugiyama J."/>
        </authorList>
    </citation>
    <scope>NUCLEOTIDE SEQUENCE [LARGE SCALE GENOMIC DNA]</scope>
    <source>
        <strain evidence="3 4">NRRL Y-17804</strain>
    </source>
</reference>
<dbReference type="CDD" id="cd00167">
    <property type="entry name" value="SANT"/>
    <property type="match status" value="1"/>
</dbReference>
<dbReference type="SUPFAM" id="SSF46689">
    <property type="entry name" value="Homeodomain-like"/>
    <property type="match status" value="1"/>
</dbReference>
<evidence type="ECO:0000259" key="2">
    <source>
        <dbReference type="SMART" id="SM00717"/>
    </source>
</evidence>
<organism evidence="3 4">
    <name type="scientific">Saitoella complicata (strain BCRC 22490 / CBS 7301 / JCM 7358 / NBRC 10748 / NRRL Y-17804)</name>
    <dbReference type="NCBI Taxonomy" id="698492"/>
    <lineage>
        <taxon>Eukaryota</taxon>
        <taxon>Fungi</taxon>
        <taxon>Dikarya</taxon>
        <taxon>Ascomycota</taxon>
        <taxon>Taphrinomycotina</taxon>
        <taxon>Taphrinomycotina incertae sedis</taxon>
        <taxon>Saitoella</taxon>
    </lineage>
</organism>
<reference evidence="3 4" key="2">
    <citation type="journal article" date="2014" name="J. Gen. Appl. Microbiol.">
        <title>The early diverging ascomycetous budding yeast Saitoella complicata has three histone deacetylases belonging to the Clr6, Hos2, and Rpd3 lineages.</title>
        <authorList>
            <person name="Nishida H."/>
            <person name="Matsumoto T."/>
            <person name="Kondo S."/>
            <person name="Hamamoto M."/>
            <person name="Yoshikawa H."/>
        </authorList>
    </citation>
    <scope>NUCLEOTIDE SEQUENCE [LARGE SCALE GENOMIC DNA]</scope>
    <source>
        <strain evidence="3 4">NRRL Y-17804</strain>
    </source>
</reference>
<dbReference type="EMBL" id="BACD03000045">
    <property type="protein sequence ID" value="GAO51408.1"/>
    <property type="molecule type" value="Genomic_DNA"/>
</dbReference>
<feature type="domain" description="Myb-like" evidence="2">
    <location>
        <begin position="83"/>
        <end position="131"/>
    </location>
</feature>
<dbReference type="SMART" id="SM00717">
    <property type="entry name" value="SANT"/>
    <property type="match status" value="2"/>
</dbReference>
<dbReference type="InterPro" id="IPR001005">
    <property type="entry name" value="SANT/Myb"/>
</dbReference>
<dbReference type="RefSeq" id="XP_019022902.1">
    <property type="nucleotide sequence ID" value="XM_019171476.1"/>
</dbReference>
<evidence type="ECO:0000256" key="1">
    <source>
        <dbReference type="SAM" id="MobiDB-lite"/>
    </source>
</evidence>